<organism evidence="1">
    <name type="scientific">Terrestrivirus sp</name>
    <dbReference type="NCBI Taxonomy" id="2487775"/>
    <lineage>
        <taxon>Viruses</taxon>
        <taxon>Varidnaviria</taxon>
        <taxon>Bamfordvirae</taxon>
        <taxon>Nucleocytoviricota</taxon>
        <taxon>Megaviricetes</taxon>
        <taxon>Imitervirales</taxon>
        <taxon>Mimiviridae</taxon>
        <taxon>Klosneuvirinae</taxon>
    </lineage>
</organism>
<gene>
    <name evidence="1" type="ORF">Terrestrivirus1_363</name>
</gene>
<reference evidence="1" key="1">
    <citation type="submission" date="2018-10" db="EMBL/GenBank/DDBJ databases">
        <title>Hidden diversity of soil giant viruses.</title>
        <authorList>
            <person name="Schulz F."/>
            <person name="Alteio L."/>
            <person name="Goudeau D."/>
            <person name="Ryan E.M."/>
            <person name="Malmstrom R.R."/>
            <person name="Blanchard J."/>
            <person name="Woyke T."/>
        </authorList>
    </citation>
    <scope>NUCLEOTIDE SEQUENCE</scope>
    <source>
        <strain evidence="1">TEV1</strain>
    </source>
</reference>
<protein>
    <submittedName>
        <fullName evidence="1">Uncharacterized protein</fullName>
    </submittedName>
</protein>
<dbReference type="EMBL" id="MK071979">
    <property type="protein sequence ID" value="AYV75489.1"/>
    <property type="molecule type" value="Genomic_DNA"/>
</dbReference>
<name>A0A3G4ZPW6_9VIRU</name>
<evidence type="ECO:0000313" key="1">
    <source>
        <dbReference type="EMBL" id="AYV75489.1"/>
    </source>
</evidence>
<accession>A0A3G4ZPW6</accession>
<proteinExistence type="predicted"/>
<sequence length="79" mass="9456">MNRNEMLAECIRLSPYIVHDEYSMKALNDSDKVLKDYYDMALHDKESCRIHVVKDMVYKFNPKLTQDMIKTDLEDLRNL</sequence>